<name>A0ABP0TLJ1_9BRYO</name>
<dbReference type="EMBL" id="OZ019904">
    <property type="protein sequence ID" value="CAK9199631.1"/>
    <property type="molecule type" value="Genomic_DNA"/>
</dbReference>
<keyword evidence="2" id="KW-1185">Reference proteome</keyword>
<gene>
    <name evidence="1" type="ORF">CSSPTR1EN2_LOCUS5033</name>
</gene>
<feature type="non-terminal residue" evidence="1">
    <location>
        <position position="1"/>
    </location>
</feature>
<proteinExistence type="predicted"/>
<reference evidence="1" key="1">
    <citation type="submission" date="2024-02" db="EMBL/GenBank/DDBJ databases">
        <authorList>
            <consortium name="ELIXIR-Norway"/>
            <consortium name="Elixir Norway"/>
        </authorList>
    </citation>
    <scope>NUCLEOTIDE SEQUENCE</scope>
</reference>
<dbReference type="Proteomes" id="UP001497512">
    <property type="component" value="Chromosome 12"/>
</dbReference>
<sequence length="71" mass="8175">MTKLTTFYMRFLQSLKCQSTGNNQIYVCLMTSLLHYLRSQGEPSSHQQKAQHLRVGPNTLLETVAKTKFLL</sequence>
<protein>
    <submittedName>
        <fullName evidence="1">Uncharacterized protein</fullName>
    </submittedName>
</protein>
<accession>A0ABP0TLJ1</accession>
<evidence type="ECO:0000313" key="1">
    <source>
        <dbReference type="EMBL" id="CAK9199631.1"/>
    </source>
</evidence>
<organism evidence="1 2">
    <name type="scientific">Sphagnum troendelagicum</name>
    <dbReference type="NCBI Taxonomy" id="128251"/>
    <lineage>
        <taxon>Eukaryota</taxon>
        <taxon>Viridiplantae</taxon>
        <taxon>Streptophyta</taxon>
        <taxon>Embryophyta</taxon>
        <taxon>Bryophyta</taxon>
        <taxon>Sphagnophytina</taxon>
        <taxon>Sphagnopsida</taxon>
        <taxon>Sphagnales</taxon>
        <taxon>Sphagnaceae</taxon>
        <taxon>Sphagnum</taxon>
    </lineage>
</organism>
<feature type="non-terminal residue" evidence="1">
    <location>
        <position position="71"/>
    </location>
</feature>
<evidence type="ECO:0000313" key="2">
    <source>
        <dbReference type="Proteomes" id="UP001497512"/>
    </source>
</evidence>